<accession>A0ABY8ND80</accession>
<feature type="chain" id="PRO_5045190491" evidence="1">
    <location>
        <begin position="19"/>
        <end position="177"/>
    </location>
</feature>
<dbReference type="EMBL" id="CP118605">
    <property type="protein sequence ID" value="WGL16660.1"/>
    <property type="molecule type" value="Genomic_DNA"/>
</dbReference>
<dbReference type="RefSeq" id="WP_280320484.1">
    <property type="nucleotide sequence ID" value="NZ_CP118605.1"/>
</dbReference>
<feature type="signal peptide" evidence="1">
    <location>
        <begin position="1"/>
        <end position="18"/>
    </location>
</feature>
<gene>
    <name evidence="2" type="ORF">PVT68_18150</name>
</gene>
<reference evidence="2 3" key="1">
    <citation type="submission" date="2023-02" db="EMBL/GenBank/DDBJ databases">
        <title>Description and genomic characterization of Microbulbifer bruguierae sp. nov., isolated from the sediment of mangrove plant Bruguiera sexangula.</title>
        <authorList>
            <person name="Long M."/>
        </authorList>
    </citation>
    <scope>NUCLEOTIDE SEQUENCE [LARGE SCALE GENOMIC DNA]</scope>
    <source>
        <strain evidence="2 3">H12</strain>
    </source>
</reference>
<sequence>MKTRILLIFMLFPLVAYSDQPPDWDNYKVTSHNGKWAAFLSRDYNESAKYPWQDTWTLSVYKAFQHPVPGPNQIPVWSRPYDPSGYSEGYLSDDGKIFVYVEYWFRKNYPVVKIFTEECTIFKNGEFFNVGSNLKKTVSHELWLRDGSKTEFVSKSEKPYVKVETVAGDRYIEVACE</sequence>
<evidence type="ECO:0000313" key="3">
    <source>
        <dbReference type="Proteomes" id="UP001236500"/>
    </source>
</evidence>
<organism evidence="2 3">
    <name type="scientific">Microbulbifer bruguierae</name>
    <dbReference type="NCBI Taxonomy" id="3029061"/>
    <lineage>
        <taxon>Bacteria</taxon>
        <taxon>Pseudomonadati</taxon>
        <taxon>Pseudomonadota</taxon>
        <taxon>Gammaproteobacteria</taxon>
        <taxon>Cellvibrionales</taxon>
        <taxon>Microbulbiferaceae</taxon>
        <taxon>Microbulbifer</taxon>
    </lineage>
</organism>
<name>A0ABY8ND80_9GAMM</name>
<proteinExistence type="predicted"/>
<keyword evidence="3" id="KW-1185">Reference proteome</keyword>
<keyword evidence="1" id="KW-0732">Signal</keyword>
<evidence type="ECO:0000313" key="2">
    <source>
        <dbReference type="EMBL" id="WGL16660.1"/>
    </source>
</evidence>
<evidence type="ECO:0000256" key="1">
    <source>
        <dbReference type="SAM" id="SignalP"/>
    </source>
</evidence>
<dbReference type="Proteomes" id="UP001236500">
    <property type="component" value="Chromosome"/>
</dbReference>
<protein>
    <submittedName>
        <fullName evidence="2">Uncharacterized protein</fullName>
    </submittedName>
</protein>